<feature type="compositionally biased region" description="Basic residues" evidence="1">
    <location>
        <begin position="176"/>
        <end position="199"/>
    </location>
</feature>
<dbReference type="KEGG" id="ehx:EMIHUDRAFT_437121"/>
<evidence type="ECO:0000313" key="3">
    <source>
        <dbReference type="Proteomes" id="UP000013827"/>
    </source>
</evidence>
<protein>
    <submittedName>
        <fullName evidence="2">Uncharacterized protein</fullName>
    </submittedName>
</protein>
<dbReference type="HOGENOM" id="CLU_1088177_0_0_1"/>
<feature type="compositionally biased region" description="Low complexity" evidence="1">
    <location>
        <begin position="28"/>
        <end position="42"/>
    </location>
</feature>
<dbReference type="AlphaFoldDB" id="A0A0D3IQM6"/>
<feature type="compositionally biased region" description="Basic residues" evidence="1">
    <location>
        <begin position="15"/>
        <end position="27"/>
    </location>
</feature>
<sequence length="256" mass="28678">ARKARSRLVAACPRILRRQRLPRRSSRRASSASSSCRSTAPPRASPRRRPSRRRWPSRRCRRPRSLGRRPCSSSAPAAARTAPSTQSSRRGSPIWAKRSGQPRRSWRRRRRRRRSARSRRRRLPSCRLSGTRRPRSETRPTLRWRRAAVDCGDPRGTASTSPLAASGAPGRPLSRLSRRTCRRRSLPRSRGRSSSRTHRSAPAAAAASARRRAAAAAGKAARPPPRKGDGDCALKPFSQPLPRRVQLNLKLELLGS</sequence>
<keyword evidence="3" id="KW-1185">Reference proteome</keyword>
<reference evidence="2" key="2">
    <citation type="submission" date="2024-10" db="UniProtKB">
        <authorList>
            <consortium name="EnsemblProtists"/>
        </authorList>
    </citation>
    <scope>IDENTIFICATION</scope>
</reference>
<feature type="compositionally biased region" description="Basic residues" evidence="1">
    <location>
        <begin position="100"/>
        <end position="124"/>
    </location>
</feature>
<feature type="compositionally biased region" description="Low complexity" evidence="1">
    <location>
        <begin position="200"/>
        <end position="221"/>
    </location>
</feature>
<accession>A0A0D3IQM6</accession>
<feature type="compositionally biased region" description="Basic residues" evidence="1">
    <location>
        <begin position="45"/>
        <end position="67"/>
    </location>
</feature>
<feature type="region of interest" description="Disordered" evidence="1">
    <location>
        <begin position="1"/>
        <end position="241"/>
    </location>
</feature>
<reference evidence="3" key="1">
    <citation type="journal article" date="2013" name="Nature">
        <title>Pan genome of the phytoplankton Emiliania underpins its global distribution.</title>
        <authorList>
            <person name="Read B.A."/>
            <person name="Kegel J."/>
            <person name="Klute M.J."/>
            <person name="Kuo A."/>
            <person name="Lefebvre S.C."/>
            <person name="Maumus F."/>
            <person name="Mayer C."/>
            <person name="Miller J."/>
            <person name="Monier A."/>
            <person name="Salamov A."/>
            <person name="Young J."/>
            <person name="Aguilar M."/>
            <person name="Claverie J.M."/>
            <person name="Frickenhaus S."/>
            <person name="Gonzalez K."/>
            <person name="Herman E.K."/>
            <person name="Lin Y.C."/>
            <person name="Napier J."/>
            <person name="Ogata H."/>
            <person name="Sarno A.F."/>
            <person name="Shmutz J."/>
            <person name="Schroeder D."/>
            <person name="de Vargas C."/>
            <person name="Verret F."/>
            <person name="von Dassow P."/>
            <person name="Valentin K."/>
            <person name="Van de Peer Y."/>
            <person name="Wheeler G."/>
            <person name="Dacks J.B."/>
            <person name="Delwiche C.F."/>
            <person name="Dyhrman S.T."/>
            <person name="Glockner G."/>
            <person name="John U."/>
            <person name="Richards T."/>
            <person name="Worden A.Z."/>
            <person name="Zhang X."/>
            <person name="Grigoriev I.V."/>
            <person name="Allen A.E."/>
            <person name="Bidle K."/>
            <person name="Borodovsky M."/>
            <person name="Bowler C."/>
            <person name="Brownlee C."/>
            <person name="Cock J.M."/>
            <person name="Elias M."/>
            <person name="Gladyshev V.N."/>
            <person name="Groth M."/>
            <person name="Guda C."/>
            <person name="Hadaegh A."/>
            <person name="Iglesias-Rodriguez M.D."/>
            <person name="Jenkins J."/>
            <person name="Jones B.M."/>
            <person name="Lawson T."/>
            <person name="Leese F."/>
            <person name="Lindquist E."/>
            <person name="Lobanov A."/>
            <person name="Lomsadze A."/>
            <person name="Malik S.B."/>
            <person name="Marsh M.E."/>
            <person name="Mackinder L."/>
            <person name="Mock T."/>
            <person name="Mueller-Roeber B."/>
            <person name="Pagarete A."/>
            <person name="Parker M."/>
            <person name="Probert I."/>
            <person name="Quesneville H."/>
            <person name="Raines C."/>
            <person name="Rensing S.A."/>
            <person name="Riano-Pachon D.M."/>
            <person name="Richier S."/>
            <person name="Rokitta S."/>
            <person name="Shiraiwa Y."/>
            <person name="Soanes D.M."/>
            <person name="van der Giezen M."/>
            <person name="Wahlund T.M."/>
            <person name="Williams B."/>
            <person name="Wilson W."/>
            <person name="Wolfe G."/>
            <person name="Wurch L.L."/>
        </authorList>
    </citation>
    <scope>NUCLEOTIDE SEQUENCE</scope>
</reference>
<name>A0A0D3IQM6_EMIH1</name>
<organism evidence="2 3">
    <name type="scientific">Emiliania huxleyi (strain CCMP1516)</name>
    <dbReference type="NCBI Taxonomy" id="280463"/>
    <lineage>
        <taxon>Eukaryota</taxon>
        <taxon>Haptista</taxon>
        <taxon>Haptophyta</taxon>
        <taxon>Prymnesiophyceae</taxon>
        <taxon>Isochrysidales</taxon>
        <taxon>Noelaerhabdaceae</taxon>
        <taxon>Emiliania</taxon>
    </lineage>
</organism>
<dbReference type="EnsemblProtists" id="EOD13561">
    <property type="protein sequence ID" value="EOD13561"/>
    <property type="gene ID" value="EMIHUDRAFT_437121"/>
</dbReference>
<dbReference type="GeneID" id="17259738"/>
<dbReference type="RefSeq" id="XP_005765990.1">
    <property type="nucleotide sequence ID" value="XM_005765933.1"/>
</dbReference>
<dbReference type="Proteomes" id="UP000013827">
    <property type="component" value="Unassembled WGS sequence"/>
</dbReference>
<proteinExistence type="predicted"/>
<evidence type="ECO:0000313" key="2">
    <source>
        <dbReference type="EnsemblProtists" id="EOD13561"/>
    </source>
</evidence>
<evidence type="ECO:0000256" key="1">
    <source>
        <dbReference type="SAM" id="MobiDB-lite"/>
    </source>
</evidence>
<feature type="compositionally biased region" description="Low complexity" evidence="1">
    <location>
        <begin position="68"/>
        <end position="90"/>
    </location>
</feature>
<dbReference type="PaxDb" id="2903-EOD13561"/>